<keyword evidence="8" id="KW-0433">Leucine-rich repeat</keyword>
<evidence type="ECO:0000259" key="25">
    <source>
        <dbReference type="PROSITE" id="PS50011"/>
    </source>
</evidence>
<dbReference type="GO" id="GO:0005886">
    <property type="term" value="C:plasma membrane"/>
    <property type="evidence" value="ECO:0007669"/>
    <property type="project" value="UniProtKB-SubCell"/>
</dbReference>
<evidence type="ECO:0000256" key="10">
    <source>
        <dbReference type="ARBA" id="ARBA00022692"/>
    </source>
</evidence>
<accession>A0AAF0WCA6</accession>
<keyword evidence="7" id="KW-0597">Phosphoprotein</keyword>
<dbReference type="InterPro" id="IPR017441">
    <property type="entry name" value="Protein_kinase_ATP_BS"/>
</dbReference>
<dbReference type="InterPro" id="IPR013210">
    <property type="entry name" value="LRR_N_plant-typ"/>
</dbReference>
<evidence type="ECO:0000256" key="21">
    <source>
        <dbReference type="ARBA" id="ARBA00048679"/>
    </source>
</evidence>
<evidence type="ECO:0000256" key="4">
    <source>
        <dbReference type="ARBA" id="ARBA00012513"/>
    </source>
</evidence>
<dbReference type="PANTHER" id="PTHR27000">
    <property type="entry name" value="LEUCINE-RICH REPEAT RECEPTOR-LIKE PROTEIN KINASE FAMILY PROTEIN-RELATED"/>
    <property type="match status" value="1"/>
</dbReference>
<evidence type="ECO:0000256" key="5">
    <source>
        <dbReference type="ARBA" id="ARBA00022475"/>
    </source>
</evidence>
<protein>
    <recommendedName>
        <fullName evidence="4">non-specific serine/threonine protein kinase</fullName>
        <ecNumber evidence="4">2.7.11.1</ecNumber>
    </recommendedName>
</protein>
<dbReference type="PROSITE" id="PS00108">
    <property type="entry name" value="PROTEIN_KINASE_ST"/>
    <property type="match status" value="1"/>
</dbReference>
<dbReference type="InterPro" id="IPR032675">
    <property type="entry name" value="LRR_dom_sf"/>
</dbReference>
<dbReference type="FunFam" id="3.80.10.10:FF:000041">
    <property type="entry name" value="LRR receptor-like serine/threonine-protein kinase ERECTA"/>
    <property type="match status" value="2"/>
</dbReference>
<dbReference type="InterPro" id="IPR003591">
    <property type="entry name" value="Leu-rich_rpt_typical-subtyp"/>
</dbReference>
<dbReference type="EMBL" id="CP093343">
    <property type="protein sequence ID" value="WOG85420.1"/>
    <property type="molecule type" value="Genomic_DNA"/>
</dbReference>
<dbReference type="Gene3D" id="3.80.10.10">
    <property type="entry name" value="Ribonuclease Inhibitor"/>
    <property type="match status" value="4"/>
</dbReference>
<dbReference type="FunFam" id="3.80.10.10:FF:000565">
    <property type="entry name" value="Leucine-rich repeat receptor-like kinase protein FLORAL ORGAN NUMBER1"/>
    <property type="match status" value="1"/>
</dbReference>
<comment type="subcellular location">
    <subcellularLocation>
        <location evidence="1">Cell membrane</location>
        <topology evidence="1">Single-pass membrane protein</topology>
    </subcellularLocation>
    <subcellularLocation>
        <location evidence="2">Membrane</location>
        <topology evidence="2">Single-pass type I membrane protein</topology>
    </subcellularLocation>
</comment>
<feature type="binding site" evidence="22">
    <location>
        <position position="735"/>
    </location>
    <ligand>
        <name>ATP</name>
        <dbReference type="ChEBI" id="CHEBI:30616"/>
    </ligand>
</feature>
<dbReference type="Pfam" id="PF00069">
    <property type="entry name" value="Pkinase"/>
    <property type="match status" value="1"/>
</dbReference>
<organism evidence="26 27">
    <name type="scientific">Daucus carota subsp. sativus</name>
    <name type="common">Carrot</name>
    <dbReference type="NCBI Taxonomy" id="79200"/>
    <lineage>
        <taxon>Eukaryota</taxon>
        <taxon>Viridiplantae</taxon>
        <taxon>Streptophyta</taxon>
        <taxon>Embryophyta</taxon>
        <taxon>Tracheophyta</taxon>
        <taxon>Spermatophyta</taxon>
        <taxon>Magnoliopsida</taxon>
        <taxon>eudicotyledons</taxon>
        <taxon>Gunneridae</taxon>
        <taxon>Pentapetalae</taxon>
        <taxon>asterids</taxon>
        <taxon>campanulids</taxon>
        <taxon>Apiales</taxon>
        <taxon>Apiaceae</taxon>
        <taxon>Apioideae</taxon>
        <taxon>Scandiceae</taxon>
        <taxon>Daucinae</taxon>
        <taxon>Daucus</taxon>
        <taxon>Daucus sect. Daucus</taxon>
    </lineage>
</organism>
<evidence type="ECO:0000256" key="9">
    <source>
        <dbReference type="ARBA" id="ARBA00022679"/>
    </source>
</evidence>
<dbReference type="PROSITE" id="PS50011">
    <property type="entry name" value="PROTEIN_KINASE_DOM"/>
    <property type="match status" value="1"/>
</dbReference>
<keyword evidence="14" id="KW-0418">Kinase</keyword>
<evidence type="ECO:0000256" key="8">
    <source>
        <dbReference type="ARBA" id="ARBA00022614"/>
    </source>
</evidence>
<gene>
    <name evidence="26" type="ORF">DCAR_0104609</name>
</gene>
<evidence type="ECO:0000256" key="7">
    <source>
        <dbReference type="ARBA" id="ARBA00022553"/>
    </source>
</evidence>
<dbReference type="SUPFAM" id="SSF56112">
    <property type="entry name" value="Protein kinase-like (PK-like)"/>
    <property type="match status" value="1"/>
</dbReference>
<dbReference type="Gene3D" id="3.30.200.20">
    <property type="entry name" value="Phosphorylase Kinase, domain 1"/>
    <property type="match status" value="1"/>
</dbReference>
<feature type="chain" id="PRO_5042008703" description="non-specific serine/threonine protein kinase" evidence="24">
    <location>
        <begin position="20"/>
        <end position="1015"/>
    </location>
</feature>
<keyword evidence="17 23" id="KW-0472">Membrane</keyword>
<evidence type="ECO:0000256" key="12">
    <source>
        <dbReference type="ARBA" id="ARBA00022737"/>
    </source>
</evidence>
<evidence type="ECO:0000256" key="20">
    <source>
        <dbReference type="ARBA" id="ARBA00047899"/>
    </source>
</evidence>
<keyword evidence="13 22" id="KW-0547">Nucleotide-binding</keyword>
<evidence type="ECO:0000256" key="15">
    <source>
        <dbReference type="ARBA" id="ARBA00022840"/>
    </source>
</evidence>
<evidence type="ECO:0000256" key="1">
    <source>
        <dbReference type="ARBA" id="ARBA00004162"/>
    </source>
</evidence>
<dbReference type="FunFam" id="3.80.10.10:FF:000288">
    <property type="entry name" value="LRR receptor-like serine/threonine-protein kinase EFR"/>
    <property type="match status" value="1"/>
</dbReference>
<feature type="signal peptide" evidence="24">
    <location>
        <begin position="1"/>
        <end position="19"/>
    </location>
</feature>
<comment type="catalytic activity">
    <reaction evidence="21">
        <text>L-seryl-[protein] + ATP = O-phospho-L-seryl-[protein] + ADP + H(+)</text>
        <dbReference type="Rhea" id="RHEA:17989"/>
        <dbReference type="Rhea" id="RHEA-COMP:9863"/>
        <dbReference type="Rhea" id="RHEA-COMP:11604"/>
        <dbReference type="ChEBI" id="CHEBI:15378"/>
        <dbReference type="ChEBI" id="CHEBI:29999"/>
        <dbReference type="ChEBI" id="CHEBI:30616"/>
        <dbReference type="ChEBI" id="CHEBI:83421"/>
        <dbReference type="ChEBI" id="CHEBI:456216"/>
        <dbReference type="EC" id="2.7.11.1"/>
    </reaction>
</comment>
<keyword evidence="18" id="KW-0675">Receptor</keyword>
<feature type="transmembrane region" description="Helical" evidence="23">
    <location>
        <begin position="650"/>
        <end position="671"/>
    </location>
</feature>
<keyword evidence="15 22" id="KW-0067">ATP-binding</keyword>
<evidence type="ECO:0000313" key="26">
    <source>
        <dbReference type="EMBL" id="WOG85420.1"/>
    </source>
</evidence>
<evidence type="ECO:0000256" key="18">
    <source>
        <dbReference type="ARBA" id="ARBA00023170"/>
    </source>
</evidence>
<comment type="similarity">
    <text evidence="3">Belongs to the protein kinase superfamily. Ser/Thr protein kinase family.</text>
</comment>
<keyword evidence="12" id="KW-0677">Repeat</keyword>
<evidence type="ECO:0000256" key="23">
    <source>
        <dbReference type="SAM" id="Phobius"/>
    </source>
</evidence>
<keyword evidence="10 23" id="KW-0812">Transmembrane</keyword>
<evidence type="ECO:0000256" key="22">
    <source>
        <dbReference type="PROSITE-ProRule" id="PRU10141"/>
    </source>
</evidence>
<dbReference type="KEGG" id="dcr:108224383"/>
<dbReference type="Pfam" id="PF00560">
    <property type="entry name" value="LRR_1"/>
    <property type="match status" value="7"/>
</dbReference>
<dbReference type="FunFam" id="1.10.510.10:FF:000358">
    <property type="entry name" value="Putative leucine-rich repeat receptor-like serine/threonine-protein kinase"/>
    <property type="match status" value="1"/>
</dbReference>
<sequence length="1015" mass="112246">MNSSCLWFIILIIWVLTNSTILVYSFSNNVTDHQALLSVKASIPIDPSGLLNSWNDSIHFCQWNGVTCSHRRQRVTELDLSWNQLAGTLSSHIGNLTFLRAIYLYQNRFHGSIPNEISRLSHLQYLELGYNDFQGEFPSNLSHCVNIINISMYDNHLEGKLPTVFASWSKINTNLGMNRFTGSIPPSLGNLSHLQGIDLRSNNLTGGIPLEISHLTKLEIIILSTNRLSGTVPLPLYNISSLAEVALDGNELEGTLPTDLDFTLPNLQQLYLGRNRFSGSLPPSITNISNLVTFDISYNIFTDPIPMNLGSLQNLQVLSLSGNPLRNSQLSNDFGFFDSLVNCTHLKVLAIDDIGLRGEIPNSIANLSITLEMLDMAGNQIHGNIPYEIGKLVNITRLALSGNFLTGSIPESIGELSKLGRIYLGDNNISGVIPTSIGNITKLSVLSLPNNMLQGSIPIELCNISTLQEVFLTNNSLGGVIPEQIVGFSSQCFVMNLDNNLFTGPLPSSIGSFKQLVQLDVSRNRLTGYIPSTLGDCVMLEALLMEGNQFEGKIPSSFKALKSLVILDLSSNNISENIPRFFDSFKLIEFLNLSHNKLGSEVPKGGLFSNVSHFSVVGNLRLCGGIQALQLPPCPVKFLRTKKKTTHLKIILLLVILPLAILLACLTVLFLRQRKSKQMNITVSELQDSRYPKLSYQELLLATNEFSPNNLLGEGRYGSVYKGTFESLEQTFAVKVLNAEVRGANKSFLAECEILRNIRHRNLIKIITACSSTDFKGNDFKALVFEFMMNGSLDDWLHLSSGNERNLSLLQRLNISIDIATGLNYLHHHGHTSIIHCDIKPSNILLDEVFVAHVGDFGLARFCMTTSDINQVQMSSTGIRGTVGYVPPEYGMGGEISAEGDVYSYGILLLEMFSGKRPTESSILMGDGGNLYDYVNKALPDRVMDIADPRIILDQEDLGLIESQSYNKATMEACLASIFEVGIRCSVETPRERIDIAVVIKQLHVARDKLLRRRQ</sequence>
<dbReference type="PANTHER" id="PTHR27000:SF733">
    <property type="entry name" value="PROTEIN KINASE DOMAIN-CONTAINING PROTEIN"/>
    <property type="match status" value="1"/>
</dbReference>
<dbReference type="GO" id="GO:0006952">
    <property type="term" value="P:defense response"/>
    <property type="evidence" value="ECO:0007669"/>
    <property type="project" value="UniProtKB-ARBA"/>
</dbReference>
<dbReference type="Gene3D" id="1.10.510.10">
    <property type="entry name" value="Transferase(Phosphotransferase) domain 1"/>
    <property type="match status" value="1"/>
</dbReference>
<feature type="domain" description="Protein kinase" evidence="25">
    <location>
        <begin position="706"/>
        <end position="1007"/>
    </location>
</feature>
<keyword evidence="9" id="KW-0808">Transferase</keyword>
<dbReference type="SUPFAM" id="SSF52058">
    <property type="entry name" value="L domain-like"/>
    <property type="match status" value="2"/>
</dbReference>
<dbReference type="SMART" id="SM00369">
    <property type="entry name" value="LRR_TYP"/>
    <property type="match status" value="8"/>
</dbReference>
<dbReference type="InterPro" id="IPR000719">
    <property type="entry name" value="Prot_kinase_dom"/>
</dbReference>
<evidence type="ECO:0000256" key="24">
    <source>
        <dbReference type="SAM" id="SignalP"/>
    </source>
</evidence>
<proteinExistence type="inferred from homology"/>
<reference evidence="26" key="1">
    <citation type="journal article" date="2016" name="Nat. Genet.">
        <title>A high-quality carrot genome assembly provides new insights into carotenoid accumulation and asterid genome evolution.</title>
        <authorList>
            <person name="Iorizzo M."/>
            <person name="Ellison S."/>
            <person name="Senalik D."/>
            <person name="Zeng P."/>
            <person name="Satapoomin P."/>
            <person name="Huang J."/>
            <person name="Bowman M."/>
            <person name="Iovene M."/>
            <person name="Sanseverino W."/>
            <person name="Cavagnaro P."/>
            <person name="Yildiz M."/>
            <person name="Macko-Podgorni A."/>
            <person name="Moranska E."/>
            <person name="Grzebelus E."/>
            <person name="Grzebelus D."/>
            <person name="Ashrafi H."/>
            <person name="Zheng Z."/>
            <person name="Cheng S."/>
            <person name="Spooner D."/>
            <person name="Van Deynze A."/>
            <person name="Simon P."/>
        </authorList>
    </citation>
    <scope>NUCLEOTIDE SEQUENCE</scope>
    <source>
        <tissue evidence="26">Leaf</tissue>
    </source>
</reference>
<dbReference type="InterPro" id="IPR011009">
    <property type="entry name" value="Kinase-like_dom_sf"/>
</dbReference>
<reference evidence="26" key="2">
    <citation type="submission" date="2022-03" db="EMBL/GenBank/DDBJ databases">
        <title>Draft title - Genomic analysis of global carrot germplasm unveils the trajectory of domestication and the origin of high carotenoid orange carrot.</title>
        <authorList>
            <person name="Iorizzo M."/>
            <person name="Ellison S."/>
            <person name="Senalik D."/>
            <person name="Macko-Podgorni A."/>
            <person name="Grzebelus D."/>
            <person name="Bostan H."/>
            <person name="Rolling W."/>
            <person name="Curaba J."/>
            <person name="Simon P."/>
        </authorList>
    </citation>
    <scope>NUCLEOTIDE SEQUENCE</scope>
    <source>
        <tissue evidence="26">Leaf</tissue>
    </source>
</reference>
<evidence type="ECO:0000256" key="17">
    <source>
        <dbReference type="ARBA" id="ARBA00023136"/>
    </source>
</evidence>
<evidence type="ECO:0000256" key="2">
    <source>
        <dbReference type="ARBA" id="ARBA00004479"/>
    </source>
</evidence>
<dbReference type="GO" id="GO:0051707">
    <property type="term" value="P:response to other organism"/>
    <property type="evidence" value="ECO:0007669"/>
    <property type="project" value="UniProtKB-ARBA"/>
</dbReference>
<dbReference type="FunFam" id="3.30.200.20:FF:000432">
    <property type="entry name" value="LRR receptor-like serine/threonine-protein kinase EFR"/>
    <property type="match status" value="1"/>
</dbReference>
<keyword evidence="27" id="KW-1185">Reference proteome</keyword>
<keyword evidence="11 24" id="KW-0732">Signal</keyword>
<dbReference type="GO" id="GO:0004674">
    <property type="term" value="F:protein serine/threonine kinase activity"/>
    <property type="evidence" value="ECO:0007669"/>
    <property type="project" value="UniProtKB-KW"/>
</dbReference>
<evidence type="ECO:0000256" key="3">
    <source>
        <dbReference type="ARBA" id="ARBA00008684"/>
    </source>
</evidence>
<dbReference type="SMART" id="SM00365">
    <property type="entry name" value="LRR_SD22"/>
    <property type="match status" value="8"/>
</dbReference>
<dbReference type="CDD" id="cd14066">
    <property type="entry name" value="STKc_IRAK"/>
    <property type="match status" value="1"/>
</dbReference>
<dbReference type="Proteomes" id="UP000077755">
    <property type="component" value="Chromosome 1"/>
</dbReference>
<comment type="catalytic activity">
    <reaction evidence="20">
        <text>L-threonyl-[protein] + ATP = O-phospho-L-threonyl-[protein] + ADP + H(+)</text>
        <dbReference type="Rhea" id="RHEA:46608"/>
        <dbReference type="Rhea" id="RHEA-COMP:11060"/>
        <dbReference type="Rhea" id="RHEA-COMP:11605"/>
        <dbReference type="ChEBI" id="CHEBI:15378"/>
        <dbReference type="ChEBI" id="CHEBI:30013"/>
        <dbReference type="ChEBI" id="CHEBI:30616"/>
        <dbReference type="ChEBI" id="CHEBI:61977"/>
        <dbReference type="ChEBI" id="CHEBI:456216"/>
        <dbReference type="EC" id="2.7.11.1"/>
    </reaction>
</comment>
<dbReference type="SMART" id="SM00220">
    <property type="entry name" value="S_TKc"/>
    <property type="match status" value="1"/>
</dbReference>
<keyword evidence="6" id="KW-0723">Serine/threonine-protein kinase</keyword>
<dbReference type="InterPro" id="IPR008271">
    <property type="entry name" value="Ser/Thr_kinase_AS"/>
</dbReference>
<evidence type="ECO:0000256" key="14">
    <source>
        <dbReference type="ARBA" id="ARBA00022777"/>
    </source>
</evidence>
<dbReference type="InterPro" id="IPR001611">
    <property type="entry name" value="Leu-rich_rpt"/>
</dbReference>
<evidence type="ECO:0000256" key="6">
    <source>
        <dbReference type="ARBA" id="ARBA00022527"/>
    </source>
</evidence>
<keyword evidence="19" id="KW-0325">Glycoprotein</keyword>
<evidence type="ECO:0000256" key="19">
    <source>
        <dbReference type="ARBA" id="ARBA00023180"/>
    </source>
</evidence>
<dbReference type="GO" id="GO:0005524">
    <property type="term" value="F:ATP binding"/>
    <property type="evidence" value="ECO:0007669"/>
    <property type="project" value="UniProtKB-UniRule"/>
</dbReference>
<evidence type="ECO:0000256" key="16">
    <source>
        <dbReference type="ARBA" id="ARBA00022989"/>
    </source>
</evidence>
<evidence type="ECO:0000313" key="27">
    <source>
        <dbReference type="Proteomes" id="UP000077755"/>
    </source>
</evidence>
<dbReference type="PROSITE" id="PS00107">
    <property type="entry name" value="PROTEIN_KINASE_ATP"/>
    <property type="match status" value="1"/>
</dbReference>
<keyword evidence="16 23" id="KW-1133">Transmembrane helix</keyword>
<keyword evidence="5" id="KW-1003">Cell membrane</keyword>
<name>A0AAF0WCA6_DAUCS</name>
<dbReference type="Pfam" id="PF13855">
    <property type="entry name" value="LRR_8"/>
    <property type="match status" value="1"/>
</dbReference>
<evidence type="ECO:0000256" key="13">
    <source>
        <dbReference type="ARBA" id="ARBA00022741"/>
    </source>
</evidence>
<evidence type="ECO:0000256" key="11">
    <source>
        <dbReference type="ARBA" id="ARBA00022729"/>
    </source>
</evidence>
<dbReference type="EC" id="2.7.11.1" evidence="4"/>
<dbReference type="Pfam" id="PF08263">
    <property type="entry name" value="LRRNT_2"/>
    <property type="match status" value="1"/>
</dbReference>
<dbReference type="AlphaFoldDB" id="A0AAF0WCA6"/>